<accession>C4GBU1</accession>
<keyword evidence="3" id="KW-0472">Membrane</keyword>
<proteinExistence type="predicted"/>
<evidence type="ECO:0000256" key="3">
    <source>
        <dbReference type="SAM" id="Phobius"/>
    </source>
</evidence>
<sequence>MTNLRKLILAALLAALTTATTMVVRIPTPTMGYIHPGDAMVLLCGLLLGPVTGGLAAGIGSALSDFFAGYLTYVPGTFLIKALTALIAAHLSVWLTSVSRHAQESAHQGSGLIKAHRKNVIGAVICGGVIGETFMVFGYFIYKILLIGLAAGSGFTSAVLSSAIVSSAAGIPFNIVQGITGVTLAAILYPILYPLTQRLLQTDS</sequence>
<feature type="transmembrane region" description="Helical" evidence="3">
    <location>
        <begin position="149"/>
        <end position="169"/>
    </location>
</feature>
<dbReference type="AlphaFoldDB" id="C4GBU1"/>
<evidence type="ECO:0000313" key="4">
    <source>
        <dbReference type="EMBL" id="EEP28584.1"/>
    </source>
</evidence>
<dbReference type="EMBL" id="ACIP02000002">
    <property type="protein sequence ID" value="EEP28584.1"/>
    <property type="molecule type" value="Genomic_DNA"/>
</dbReference>
<feature type="transmembrane region" description="Helical" evidence="3">
    <location>
        <begin position="70"/>
        <end position="95"/>
    </location>
</feature>
<gene>
    <name evidence="4" type="ORF">GCWU000342_01394</name>
</gene>
<keyword evidence="1 3" id="KW-0812">Transmembrane</keyword>
<dbReference type="InterPro" id="IPR009825">
    <property type="entry name" value="ECF_substrate-spec-like"/>
</dbReference>
<feature type="transmembrane region" description="Helical" evidence="3">
    <location>
        <begin position="120"/>
        <end position="142"/>
    </location>
</feature>
<dbReference type="PANTHER" id="PTHR37815">
    <property type="entry name" value="UPF0397 PROTEIN BC_2624-RELATED"/>
    <property type="match status" value="1"/>
</dbReference>
<organism evidence="4 5">
    <name type="scientific">Shuttleworthella satelles DSM 14600</name>
    <dbReference type="NCBI Taxonomy" id="626523"/>
    <lineage>
        <taxon>Bacteria</taxon>
        <taxon>Bacillati</taxon>
        <taxon>Bacillota</taxon>
        <taxon>Clostridia</taxon>
        <taxon>Lachnospirales</taxon>
        <taxon>Lachnospiraceae</taxon>
        <taxon>Shuttleworthella</taxon>
    </lineage>
</organism>
<comment type="caution">
    <text evidence="4">The sequence shown here is derived from an EMBL/GenBank/DDBJ whole genome shotgun (WGS) entry which is preliminary data.</text>
</comment>
<feature type="transmembrane region" description="Helical" evidence="3">
    <location>
        <begin position="39"/>
        <end position="63"/>
    </location>
</feature>
<reference evidence="4" key="1">
    <citation type="submission" date="2009-04" db="EMBL/GenBank/DDBJ databases">
        <authorList>
            <person name="Weinstock G."/>
            <person name="Sodergren E."/>
            <person name="Clifton S."/>
            <person name="Fulton L."/>
            <person name="Fulton B."/>
            <person name="Courtney L."/>
            <person name="Fronick C."/>
            <person name="Harrison M."/>
            <person name="Strong C."/>
            <person name="Farmer C."/>
            <person name="Delahaunty K."/>
            <person name="Markovic C."/>
            <person name="Hall O."/>
            <person name="Minx P."/>
            <person name="Tomlinson C."/>
            <person name="Mitreva M."/>
            <person name="Nelson J."/>
            <person name="Hou S."/>
            <person name="Wollam A."/>
            <person name="Pepin K.H."/>
            <person name="Johnson M."/>
            <person name="Bhonagiri V."/>
            <person name="Nash W.E."/>
            <person name="Warren W."/>
            <person name="Chinwalla A."/>
            <person name="Mardis E.R."/>
            <person name="Wilson R.K."/>
        </authorList>
    </citation>
    <scope>NUCLEOTIDE SEQUENCE [LARGE SCALE GENOMIC DNA]</scope>
    <source>
        <strain evidence="4">DSM 14600</strain>
    </source>
</reference>
<dbReference type="Gene3D" id="1.10.1760.20">
    <property type="match status" value="1"/>
</dbReference>
<evidence type="ECO:0008006" key="6">
    <source>
        <dbReference type="Google" id="ProtNLM"/>
    </source>
</evidence>
<dbReference type="Pfam" id="PF07155">
    <property type="entry name" value="ECF-ribofla_trS"/>
    <property type="match status" value="1"/>
</dbReference>
<evidence type="ECO:0000256" key="2">
    <source>
        <dbReference type="ARBA" id="ARBA00022989"/>
    </source>
</evidence>
<evidence type="ECO:0000256" key="1">
    <source>
        <dbReference type="ARBA" id="ARBA00022692"/>
    </source>
</evidence>
<protein>
    <recommendedName>
        <fullName evidence="6">ECF transporter S component</fullName>
    </recommendedName>
</protein>
<dbReference type="GO" id="GO:0016020">
    <property type="term" value="C:membrane"/>
    <property type="evidence" value="ECO:0007669"/>
    <property type="project" value="InterPro"/>
</dbReference>
<keyword evidence="2 3" id="KW-1133">Transmembrane helix</keyword>
<evidence type="ECO:0000313" key="5">
    <source>
        <dbReference type="Proteomes" id="UP000003494"/>
    </source>
</evidence>
<name>C4GBU1_9FIRM</name>
<keyword evidence="5" id="KW-1185">Reference proteome</keyword>
<dbReference type="HOGENOM" id="CLU_084705_1_0_9"/>
<feature type="transmembrane region" description="Helical" evidence="3">
    <location>
        <begin position="175"/>
        <end position="195"/>
    </location>
</feature>
<dbReference type="eggNOG" id="COG4720">
    <property type="taxonomic scope" value="Bacteria"/>
</dbReference>
<dbReference type="Proteomes" id="UP000003494">
    <property type="component" value="Unassembled WGS sequence"/>
</dbReference>
<dbReference type="STRING" id="626523.GCWU000342_01394"/>
<dbReference type="PANTHER" id="PTHR37815:SF3">
    <property type="entry name" value="UPF0397 PROTEIN SPR0429"/>
    <property type="match status" value="1"/>
</dbReference>
<dbReference type="RefSeq" id="WP_006906397.1">
    <property type="nucleotide sequence ID" value="NZ_GG665866.1"/>
</dbReference>